<proteinExistence type="predicted"/>
<protein>
    <recommendedName>
        <fullName evidence="2">DUF1877 family protein</fullName>
    </recommendedName>
</protein>
<organism evidence="1">
    <name type="scientific">Singulisphaera sp. Ch08</name>
    <dbReference type="NCBI Taxonomy" id="3120278"/>
    <lineage>
        <taxon>Bacteria</taxon>
        <taxon>Pseudomonadati</taxon>
        <taxon>Planctomycetota</taxon>
        <taxon>Planctomycetia</taxon>
        <taxon>Isosphaerales</taxon>
        <taxon>Isosphaeraceae</taxon>
        <taxon>Singulisphaera</taxon>
    </lineage>
</organism>
<accession>A0AAU7C753</accession>
<name>A0AAU7C753_9BACT</name>
<gene>
    <name evidence="1" type="ORF">V5E97_22045</name>
</gene>
<evidence type="ECO:0000313" key="1">
    <source>
        <dbReference type="EMBL" id="XBH01034.1"/>
    </source>
</evidence>
<dbReference type="EMBL" id="CP155447">
    <property type="protein sequence ID" value="XBH01034.1"/>
    <property type="molecule type" value="Genomic_DNA"/>
</dbReference>
<evidence type="ECO:0008006" key="2">
    <source>
        <dbReference type="Google" id="ProtNLM"/>
    </source>
</evidence>
<reference evidence="1" key="1">
    <citation type="submission" date="2024-05" db="EMBL/GenBank/DDBJ databases">
        <title>Planctomycetes of the genus Singulisphaera possess chitinolytic capabilities.</title>
        <authorList>
            <person name="Ivanova A."/>
        </authorList>
    </citation>
    <scope>NUCLEOTIDE SEQUENCE</scope>
    <source>
        <strain evidence="1">Ch08T</strain>
    </source>
</reference>
<sequence length="173" mass="18587">MGLSFTVGGTRGTFEESFANEVAGVLDHAFGAEGDWEGVPPRHFGELAEAGWTDLQMRAVEILGAESVKNLLALGQDGRGVYLPANVQTVSLPLSAGAALQCASLPGLRQELAELAQRWDLALDDEALKELLNVYRDPDDGWVADTPEIRAFARLALAANEAVRRDCPLWLVG</sequence>
<dbReference type="AlphaFoldDB" id="A0AAU7C753"/>
<dbReference type="RefSeq" id="WP_406693719.1">
    <property type="nucleotide sequence ID" value="NZ_CP155447.1"/>
</dbReference>